<sequence length="203" mass="23258">MKEKKIKFIEQRFPENISYGSSGGPCYSTDVITMTSGYEQRNINWQQSRNQYNVAYGIKTEEHIKELIAFFRICKGKAIGFRFKDWNDYTAKNQLIAIGDGKKNSFQLVKTYKTVAVKEQRIISKPVPGKVKIFLDDNEYKEVEVDYTSGIVTFKTPPAADVKITASFNFDVPVRFDTDSLLTSIEAYQTHSLNNIPLVEIRV</sequence>
<dbReference type="InterPro" id="IPR011740">
    <property type="entry name" value="DUF2460"/>
</dbReference>
<feature type="domain" description="DUF2460" evidence="1">
    <location>
        <begin position="10"/>
        <end position="202"/>
    </location>
</feature>
<gene>
    <name evidence="2" type="ORF">NF27_DP01640</name>
</gene>
<dbReference type="NCBIfam" id="TIGR02217">
    <property type="entry name" value="chp_TIGR02217"/>
    <property type="match status" value="1"/>
</dbReference>
<accession>A0A0C1R000</accession>
<name>A0A0C1R000_9RICK</name>
<dbReference type="RefSeq" id="WP_239647816.1">
    <property type="nucleotide sequence ID" value="NZ_JSWE01000092.1"/>
</dbReference>
<dbReference type="PATRIC" id="fig|86105.3.peg.713"/>
<evidence type="ECO:0000313" key="2">
    <source>
        <dbReference type="EMBL" id="KIE05620.1"/>
    </source>
</evidence>
<dbReference type="Proteomes" id="UP000031258">
    <property type="component" value="Unassembled WGS sequence"/>
</dbReference>
<evidence type="ECO:0000313" key="3">
    <source>
        <dbReference type="Proteomes" id="UP000031258"/>
    </source>
</evidence>
<comment type="caution">
    <text evidence="2">The sequence shown here is derived from an EMBL/GenBank/DDBJ whole genome shotgun (WGS) entry which is preliminary data.</text>
</comment>
<dbReference type="STRING" id="86105.NF27_DP01640"/>
<evidence type="ECO:0000259" key="1">
    <source>
        <dbReference type="Pfam" id="PF09343"/>
    </source>
</evidence>
<dbReference type="EMBL" id="JSWE01000092">
    <property type="protein sequence ID" value="KIE05620.1"/>
    <property type="molecule type" value="Genomic_DNA"/>
</dbReference>
<organism evidence="2 3">
    <name type="scientific">Candidatus Jidaibacter acanthamoebae</name>
    <dbReference type="NCBI Taxonomy" id="86105"/>
    <lineage>
        <taxon>Bacteria</taxon>
        <taxon>Pseudomonadati</taxon>
        <taxon>Pseudomonadota</taxon>
        <taxon>Alphaproteobacteria</taxon>
        <taxon>Rickettsiales</taxon>
        <taxon>Candidatus Midichloriaceae</taxon>
        <taxon>Candidatus Jidaibacter</taxon>
    </lineage>
</organism>
<dbReference type="Pfam" id="PF09343">
    <property type="entry name" value="DUF2460"/>
    <property type="match status" value="1"/>
</dbReference>
<reference evidence="2 3" key="1">
    <citation type="submission" date="2014-11" db="EMBL/GenBank/DDBJ databases">
        <title>A Rickettsiales Symbiont of Amoebae With Ancient Features.</title>
        <authorList>
            <person name="Schulz F."/>
            <person name="Martijn J."/>
            <person name="Wascher F."/>
            <person name="Kostanjsek R."/>
            <person name="Ettema T.J."/>
            <person name="Horn M."/>
        </authorList>
    </citation>
    <scope>NUCLEOTIDE SEQUENCE [LARGE SCALE GENOMIC DNA]</scope>
    <source>
        <strain evidence="2 3">UWC36</strain>
    </source>
</reference>
<protein>
    <recommendedName>
        <fullName evidence="1">DUF2460 domain-containing protein</fullName>
    </recommendedName>
</protein>
<dbReference type="AlphaFoldDB" id="A0A0C1R000"/>
<keyword evidence="3" id="KW-1185">Reference proteome</keyword>
<proteinExistence type="predicted"/>